<reference evidence="2 3" key="1">
    <citation type="submission" date="2019-01" db="EMBL/GenBank/DDBJ databases">
        <title>Draft Genome Sequences of Helcococcus ovis Strains Isolated from the Uterus and Vagina of Dairy Cows with Metritis.</title>
        <authorList>
            <person name="Cunha F."/>
            <person name="Jeon S.J."/>
            <person name="Kutzer P."/>
            <person name="Galvao K.N."/>
        </authorList>
    </citation>
    <scope>NUCLEOTIDE SEQUENCE [LARGE SCALE GENOMIC DNA]</scope>
    <source>
        <strain evidence="2 3">KG-37</strain>
    </source>
</reference>
<sequence length="271" mass="31239">MLTSYVVNTAELDDSKRRGILAKKFEATLDKRTSKVCRDHDQRIIPIDKIKIGVNAPPLHPYCRSHLSDMLEGLDYDSEDELMRMIEGKNNHISSGHGNKIYPINDNVVNNLNGPNVDNLTQAENDVLLKFNKELLIEARDSNNSMEVAFMFNGFEEKIYKIYGTESELDLGSFDYKYVLHNHPNNEFFSNKDLAYFATHPKTKLMGIVKHNGDILYLEKSKDFNFKKYYTEYNRAVKKFSSVIENNEQLGYNKVVREVLKKVKGLNVIGE</sequence>
<comment type="caution">
    <text evidence="2">The sequence shown here is derived from an EMBL/GenBank/DDBJ whole genome shotgun (WGS) entry which is preliminary data.</text>
</comment>
<evidence type="ECO:0000313" key="2">
    <source>
        <dbReference type="EMBL" id="TFF66841.1"/>
    </source>
</evidence>
<dbReference type="AlphaFoldDB" id="A0A4R9C4C8"/>
<dbReference type="Proteomes" id="UP000297454">
    <property type="component" value="Unassembled WGS sequence"/>
</dbReference>
<organism evidence="2 3">
    <name type="scientific">Helcococcus ovis</name>
    <dbReference type="NCBI Taxonomy" id="72026"/>
    <lineage>
        <taxon>Bacteria</taxon>
        <taxon>Bacillati</taxon>
        <taxon>Bacillota</taxon>
        <taxon>Tissierellia</taxon>
        <taxon>Tissierellales</taxon>
        <taxon>Peptoniphilaceae</taxon>
        <taxon>Helcococcus</taxon>
    </lineage>
</organism>
<dbReference type="Pfam" id="PF04233">
    <property type="entry name" value="Phage_Mu_F"/>
    <property type="match status" value="1"/>
</dbReference>
<dbReference type="EMBL" id="SCFR01000006">
    <property type="protein sequence ID" value="TFF66841.1"/>
    <property type="molecule type" value="Genomic_DNA"/>
</dbReference>
<proteinExistence type="predicted"/>
<evidence type="ECO:0000313" key="3">
    <source>
        <dbReference type="Proteomes" id="UP000297454"/>
    </source>
</evidence>
<evidence type="ECO:0000259" key="1">
    <source>
        <dbReference type="Pfam" id="PF04233"/>
    </source>
</evidence>
<name>A0A4R9C4C8_9FIRM</name>
<protein>
    <recommendedName>
        <fullName evidence="1">Phage head morphogenesis domain-containing protein</fullName>
    </recommendedName>
</protein>
<gene>
    <name evidence="2" type="ORF">EQF91_02640</name>
</gene>
<dbReference type="InterPro" id="IPR006528">
    <property type="entry name" value="Phage_head_morphogenesis_dom"/>
</dbReference>
<accession>A0A4R9C4C8</accession>
<keyword evidence="3" id="KW-1185">Reference proteome</keyword>
<feature type="domain" description="Phage head morphogenesis" evidence="1">
    <location>
        <begin position="6"/>
        <end position="67"/>
    </location>
</feature>
<dbReference type="RefSeq" id="WP_134744276.1">
    <property type="nucleotide sequence ID" value="NZ_JBFNFK010000001.1"/>
</dbReference>